<dbReference type="PANTHER" id="PTHR42881">
    <property type="entry name" value="PROLYL ENDOPEPTIDASE"/>
    <property type="match status" value="1"/>
</dbReference>
<dbReference type="InterPro" id="IPR002470">
    <property type="entry name" value="Peptidase_S9A"/>
</dbReference>
<keyword evidence="5" id="KW-0378">Hydrolase</keyword>
<evidence type="ECO:0000259" key="9">
    <source>
        <dbReference type="Pfam" id="PF02897"/>
    </source>
</evidence>
<feature type="domain" description="Peptidase S9 prolyl oligopeptidase catalytic" evidence="8">
    <location>
        <begin position="476"/>
        <end position="689"/>
    </location>
</feature>
<dbReference type="Gene3D" id="3.40.50.1820">
    <property type="entry name" value="alpha/beta hydrolase"/>
    <property type="match status" value="1"/>
</dbReference>
<organism evidence="10 11">
    <name type="scientific">Labilibaculum antarcticum</name>
    <dbReference type="NCBI Taxonomy" id="1717717"/>
    <lineage>
        <taxon>Bacteria</taxon>
        <taxon>Pseudomonadati</taxon>
        <taxon>Bacteroidota</taxon>
        <taxon>Bacteroidia</taxon>
        <taxon>Marinilabiliales</taxon>
        <taxon>Marinifilaceae</taxon>
        <taxon>Labilibaculum</taxon>
    </lineage>
</organism>
<dbReference type="Pfam" id="PF02897">
    <property type="entry name" value="Peptidase_S9_N"/>
    <property type="match status" value="1"/>
</dbReference>
<evidence type="ECO:0000256" key="5">
    <source>
        <dbReference type="ARBA" id="ARBA00022801"/>
    </source>
</evidence>
<reference evidence="11" key="2">
    <citation type="journal article" date="2020" name="Antonie Van Leeuwenhoek">
        <title>Labilibaculum antarcticum sp. nov., a novel facultative anaerobic, psychrotorelant bacterium isolated from marine sediment of Antarctica.</title>
        <authorList>
            <person name="Watanabe M."/>
            <person name="Kojima H."/>
            <person name="Fukui M."/>
        </authorList>
    </citation>
    <scope>NUCLEOTIDE SEQUENCE [LARGE SCALE GENOMIC DNA]</scope>
    <source>
        <strain evidence="11">SPP2</strain>
    </source>
</reference>
<proteinExistence type="inferred from homology"/>
<dbReference type="RefSeq" id="WP_096428042.1">
    <property type="nucleotide sequence ID" value="NZ_AP018042.1"/>
</dbReference>
<dbReference type="Gene3D" id="2.130.10.120">
    <property type="entry name" value="Prolyl oligopeptidase, N-terminal domain"/>
    <property type="match status" value="1"/>
</dbReference>
<dbReference type="Pfam" id="PF00326">
    <property type="entry name" value="Peptidase_S9"/>
    <property type="match status" value="1"/>
</dbReference>
<comment type="catalytic activity">
    <reaction evidence="1">
        <text>Hydrolysis of Pro-|-Xaa &gt;&gt; Ala-|-Xaa in oligopeptides.</text>
        <dbReference type="EC" id="3.4.21.26"/>
    </reaction>
</comment>
<evidence type="ECO:0000256" key="2">
    <source>
        <dbReference type="ARBA" id="ARBA00005228"/>
    </source>
</evidence>
<name>A0A1Y1CFP8_9BACT</name>
<dbReference type="PANTHER" id="PTHR42881:SF2">
    <property type="entry name" value="PROLYL ENDOPEPTIDASE"/>
    <property type="match status" value="1"/>
</dbReference>
<evidence type="ECO:0000259" key="8">
    <source>
        <dbReference type="Pfam" id="PF00326"/>
    </source>
</evidence>
<dbReference type="GO" id="GO:0004252">
    <property type="term" value="F:serine-type endopeptidase activity"/>
    <property type="evidence" value="ECO:0007669"/>
    <property type="project" value="UniProtKB-EC"/>
</dbReference>
<keyword evidence="4" id="KW-0645">Protease</keyword>
<keyword evidence="6" id="KW-0720">Serine protease</keyword>
<evidence type="ECO:0000256" key="7">
    <source>
        <dbReference type="SAM" id="SignalP"/>
    </source>
</evidence>
<dbReference type="GO" id="GO:0006508">
    <property type="term" value="P:proteolysis"/>
    <property type="evidence" value="ECO:0007669"/>
    <property type="project" value="UniProtKB-KW"/>
</dbReference>
<dbReference type="EMBL" id="AP018042">
    <property type="protein sequence ID" value="BAX79110.1"/>
    <property type="molecule type" value="Genomic_DNA"/>
</dbReference>
<evidence type="ECO:0000256" key="1">
    <source>
        <dbReference type="ARBA" id="ARBA00001070"/>
    </source>
</evidence>
<keyword evidence="11" id="KW-1185">Reference proteome</keyword>
<dbReference type="OrthoDB" id="9801421at2"/>
<dbReference type="SUPFAM" id="SSF53474">
    <property type="entry name" value="alpha/beta-Hydrolases"/>
    <property type="match status" value="1"/>
</dbReference>
<sequence>MKYLIILLLLTVTTTASIAQKYEYPICPKQTVVDTFFNAYTISENYRWLENVRCDSVVEWIKAENKLSDKFTGKASAKYMTKQLIKKYSYMKTIRAQKKGPYYFSYYVRNKFASAGLYMGTKMDDINQLLVDPNFNTKNKKTDIKDFSLSKDSKFLCYLINRDGTDWMEAKVICLPSGIQKKDHLTGIKHSSISWRGHGFFYSKYPYNGEFSMTSSEEVYYHKLGDEQSQDQLIFKRKNPNIQFSFSTTSNEKFFILKEETESCYNYFFIDYSSKSPYLRPLLMKQKSGFSVIDSHNNKIIAKTFKNNNGGSVVEIDPYHPYNWREIAPACFDGVLLNCKIKENGILCMYQSNQHPVLKMFNFEGKALRQLELPDASSITNVNSAIDNDEIFFYNQQYTTPPLQYHLNTTTFKIKPGETTIINYNFKDIEYKPLKYKINDSLSIPITLVYKKGLKLDGNNPTLLKAYGGFGAISSPSFDSGVVYFINQGGVYAFANIRGGGDLGEKWAREGRRLNKQNSIDDFNAAAEFLIHEKYTNPNKLGITGSSHGGLIVAAAAIQRPDLYAAVVPIVAVTDMLRFEHFTVGNFHIDEFGTVKDSLDFINLKSYSPLHNIKEDINYPAMLVMTSENDDRVPPFHSYKFVAELQNRSAQTNPILLRVEKDAGHSGAITNVSFTDSKSDLYGFIMRILMN</sequence>
<evidence type="ECO:0000256" key="6">
    <source>
        <dbReference type="ARBA" id="ARBA00022825"/>
    </source>
</evidence>
<feature type="signal peptide" evidence="7">
    <location>
        <begin position="1"/>
        <end position="18"/>
    </location>
</feature>
<dbReference type="KEGG" id="mbas:ALGA_0721"/>
<dbReference type="PROSITE" id="PS00708">
    <property type="entry name" value="PRO_ENDOPEP_SER"/>
    <property type="match status" value="1"/>
</dbReference>
<reference evidence="10 11" key="1">
    <citation type="journal article" date="2018" name="Mar. Genomics">
        <title>Complete genome sequence of Marinifilaceae bacterium strain SPP2, isolated from the Antarctic marine sediment.</title>
        <authorList>
            <person name="Watanabe M."/>
            <person name="Kojima H."/>
            <person name="Fukui M."/>
        </authorList>
    </citation>
    <scope>NUCLEOTIDE SEQUENCE [LARGE SCALE GENOMIC DNA]</scope>
    <source>
        <strain evidence="10 11">SPP2</strain>
    </source>
</reference>
<evidence type="ECO:0000313" key="11">
    <source>
        <dbReference type="Proteomes" id="UP000218267"/>
    </source>
</evidence>
<dbReference type="InterPro" id="IPR051167">
    <property type="entry name" value="Prolyl_oligopep/macrocyclase"/>
</dbReference>
<evidence type="ECO:0000256" key="4">
    <source>
        <dbReference type="ARBA" id="ARBA00022670"/>
    </source>
</evidence>
<evidence type="ECO:0000313" key="10">
    <source>
        <dbReference type="EMBL" id="BAX79110.1"/>
    </source>
</evidence>
<dbReference type="InterPro" id="IPR001375">
    <property type="entry name" value="Peptidase_S9_cat"/>
</dbReference>
<dbReference type="EC" id="3.4.21.26" evidence="3"/>
<dbReference type="PRINTS" id="PR00862">
    <property type="entry name" value="PROLIGOPTASE"/>
</dbReference>
<accession>A0A1Y1CFP8</accession>
<keyword evidence="7" id="KW-0732">Signal</keyword>
<dbReference type="InterPro" id="IPR029058">
    <property type="entry name" value="AB_hydrolase_fold"/>
</dbReference>
<dbReference type="InterPro" id="IPR002471">
    <property type="entry name" value="Pept_S9_AS"/>
</dbReference>
<comment type="similarity">
    <text evidence="2">Belongs to the peptidase S9A family.</text>
</comment>
<dbReference type="GO" id="GO:0070012">
    <property type="term" value="F:oligopeptidase activity"/>
    <property type="evidence" value="ECO:0007669"/>
    <property type="project" value="TreeGrafter"/>
</dbReference>
<evidence type="ECO:0000256" key="3">
    <source>
        <dbReference type="ARBA" id="ARBA00011897"/>
    </source>
</evidence>
<gene>
    <name evidence="10" type="ORF">ALGA_0721</name>
</gene>
<feature type="domain" description="Peptidase S9A N-terminal" evidence="9">
    <location>
        <begin position="29"/>
        <end position="415"/>
    </location>
</feature>
<dbReference type="SUPFAM" id="SSF50993">
    <property type="entry name" value="Peptidase/esterase 'gauge' domain"/>
    <property type="match status" value="1"/>
</dbReference>
<dbReference type="InterPro" id="IPR023302">
    <property type="entry name" value="Pept_S9A_N"/>
</dbReference>
<feature type="chain" id="PRO_5012349803" description="prolyl oligopeptidase" evidence="7">
    <location>
        <begin position="19"/>
        <end position="691"/>
    </location>
</feature>
<dbReference type="GO" id="GO:0005829">
    <property type="term" value="C:cytosol"/>
    <property type="evidence" value="ECO:0007669"/>
    <property type="project" value="TreeGrafter"/>
</dbReference>
<dbReference type="AlphaFoldDB" id="A0A1Y1CFP8"/>
<dbReference type="Proteomes" id="UP000218267">
    <property type="component" value="Chromosome"/>
</dbReference>
<protein>
    <recommendedName>
        <fullName evidence="3">prolyl oligopeptidase</fullName>
        <ecNumber evidence="3">3.4.21.26</ecNumber>
    </recommendedName>
</protein>